<accession>A0A8J6TZV6</accession>
<keyword evidence="4 6" id="KW-0274">FAD</keyword>
<dbReference type="Gene3D" id="1.10.540.10">
    <property type="entry name" value="Acyl-CoA dehydrogenase/oxidase, N-terminal domain"/>
    <property type="match status" value="1"/>
</dbReference>
<reference evidence="10" key="1">
    <citation type="submission" date="2020-09" db="EMBL/GenBank/DDBJ databases">
        <title>Genome seq and assembly of Tianweitania sp.</title>
        <authorList>
            <person name="Chhetri G."/>
        </authorList>
    </citation>
    <scope>NUCLEOTIDE SEQUENCE</scope>
    <source>
        <strain evidence="10">Rool2</strain>
    </source>
</reference>
<feature type="domain" description="Acyl-CoA dehydrogenase/oxidase N-terminal" evidence="9">
    <location>
        <begin position="14"/>
        <end position="122"/>
    </location>
</feature>
<dbReference type="InterPro" id="IPR009075">
    <property type="entry name" value="AcylCo_DH/oxidase_C"/>
</dbReference>
<dbReference type="InterPro" id="IPR037069">
    <property type="entry name" value="AcylCoA_DH/ox_N_sf"/>
</dbReference>
<comment type="cofactor">
    <cofactor evidence="1 6">
        <name>FAD</name>
        <dbReference type="ChEBI" id="CHEBI:57692"/>
    </cofactor>
</comment>
<evidence type="ECO:0000259" key="7">
    <source>
        <dbReference type="Pfam" id="PF00441"/>
    </source>
</evidence>
<dbReference type="InterPro" id="IPR009100">
    <property type="entry name" value="AcylCoA_DH/oxidase_NM_dom_sf"/>
</dbReference>
<organism evidence="10 11">
    <name type="scientific">Oryzicola mucosus</name>
    <dbReference type="NCBI Taxonomy" id="2767425"/>
    <lineage>
        <taxon>Bacteria</taxon>
        <taxon>Pseudomonadati</taxon>
        <taxon>Pseudomonadota</taxon>
        <taxon>Alphaproteobacteria</taxon>
        <taxon>Hyphomicrobiales</taxon>
        <taxon>Phyllobacteriaceae</taxon>
        <taxon>Oryzicola</taxon>
    </lineage>
</organism>
<dbReference type="EMBL" id="JACVVX010000007">
    <property type="protein sequence ID" value="MBD0416724.1"/>
    <property type="molecule type" value="Genomic_DNA"/>
</dbReference>
<evidence type="ECO:0000259" key="8">
    <source>
        <dbReference type="Pfam" id="PF02770"/>
    </source>
</evidence>
<dbReference type="FunFam" id="2.40.110.10:FF:000011">
    <property type="entry name" value="Acyl-CoA dehydrogenase FadE34"/>
    <property type="match status" value="1"/>
</dbReference>
<evidence type="ECO:0000259" key="9">
    <source>
        <dbReference type="Pfam" id="PF02771"/>
    </source>
</evidence>
<keyword evidence="3 6" id="KW-0285">Flavoprotein</keyword>
<dbReference type="GO" id="GO:0050660">
    <property type="term" value="F:flavin adenine dinucleotide binding"/>
    <property type="evidence" value="ECO:0007669"/>
    <property type="project" value="InterPro"/>
</dbReference>
<dbReference type="InterPro" id="IPR013786">
    <property type="entry name" value="AcylCoA_DH/ox_N"/>
</dbReference>
<gene>
    <name evidence="10" type="ORF">ICI42_18895</name>
</gene>
<dbReference type="SUPFAM" id="SSF56645">
    <property type="entry name" value="Acyl-CoA dehydrogenase NM domain-like"/>
    <property type="match status" value="1"/>
</dbReference>
<dbReference type="GO" id="GO:0005886">
    <property type="term" value="C:plasma membrane"/>
    <property type="evidence" value="ECO:0007669"/>
    <property type="project" value="TreeGrafter"/>
</dbReference>
<dbReference type="InterPro" id="IPR052161">
    <property type="entry name" value="Mycobact_Acyl-CoA_DH"/>
</dbReference>
<dbReference type="GO" id="GO:0016627">
    <property type="term" value="F:oxidoreductase activity, acting on the CH-CH group of donors"/>
    <property type="evidence" value="ECO:0007669"/>
    <property type="project" value="InterPro"/>
</dbReference>
<proteinExistence type="inferred from homology"/>
<comment type="caution">
    <text evidence="10">The sequence shown here is derived from an EMBL/GenBank/DDBJ whole genome shotgun (WGS) entry which is preliminary data.</text>
</comment>
<feature type="domain" description="Acyl-CoA dehydrogenase/oxidase C-terminal" evidence="7">
    <location>
        <begin position="232"/>
        <end position="381"/>
    </location>
</feature>
<evidence type="ECO:0000313" key="11">
    <source>
        <dbReference type="Proteomes" id="UP000643405"/>
    </source>
</evidence>
<evidence type="ECO:0000256" key="4">
    <source>
        <dbReference type="ARBA" id="ARBA00022827"/>
    </source>
</evidence>
<dbReference type="PANTHER" id="PTHR43292">
    <property type="entry name" value="ACYL-COA DEHYDROGENASE"/>
    <property type="match status" value="1"/>
</dbReference>
<dbReference type="SUPFAM" id="SSF47203">
    <property type="entry name" value="Acyl-CoA dehydrogenase C-terminal domain-like"/>
    <property type="match status" value="1"/>
</dbReference>
<keyword evidence="11" id="KW-1185">Reference proteome</keyword>
<protein>
    <submittedName>
        <fullName evidence="10">Acyl-CoA dehydrogenase family protein</fullName>
    </submittedName>
</protein>
<dbReference type="Gene3D" id="2.40.110.10">
    <property type="entry name" value="Butyryl-CoA Dehydrogenase, subunit A, domain 2"/>
    <property type="match status" value="1"/>
</dbReference>
<dbReference type="Proteomes" id="UP000643405">
    <property type="component" value="Unassembled WGS sequence"/>
</dbReference>
<evidence type="ECO:0000256" key="2">
    <source>
        <dbReference type="ARBA" id="ARBA00009347"/>
    </source>
</evidence>
<dbReference type="Gene3D" id="1.20.140.10">
    <property type="entry name" value="Butyryl-CoA Dehydrogenase, subunit A, domain 3"/>
    <property type="match status" value="1"/>
</dbReference>
<sequence>MSAPAQDWNALSDDDFRKVVRTFFTTHYPEHLRYSPSRRRLSDMRGWYDTLSQHGWVAPSWPTRYGGMGLEPGKLVVFIEEQEAYGVARVPDHGIIMVGPLLIQQGTDEQRLRYLPKILTGEEIWCQGYSEPNAGSDLASLRTEAVLDGDHFVVNGQKTWSTLAQDGTHMFMLVRTDKMARKQEGISFLLVDMTTPGITVRPMRTLSGHEEFCEVFFDDVRVPKENIVGEINKGWGVAKALLSFERLFLGSPKLAQSALSRLSTLAVLSGRVRDPVFRDKFTALQLDVDDLNGLYRRFTAQVSDGEKLGPDVSILKIWGTETFSRIGDLIVEVSAGAGMIDGPSDFEGGSFDTLSTFYNARPSTIYGGTNEVQRNIVAGNVLNLPST</sequence>
<dbReference type="InterPro" id="IPR036250">
    <property type="entry name" value="AcylCo_DH-like_C"/>
</dbReference>
<evidence type="ECO:0000256" key="5">
    <source>
        <dbReference type="ARBA" id="ARBA00023002"/>
    </source>
</evidence>
<dbReference type="Pfam" id="PF00441">
    <property type="entry name" value="Acyl-CoA_dh_1"/>
    <property type="match status" value="1"/>
</dbReference>
<dbReference type="InterPro" id="IPR006091">
    <property type="entry name" value="Acyl-CoA_Oxase/DH_mid-dom"/>
</dbReference>
<dbReference type="RefSeq" id="WP_188166170.1">
    <property type="nucleotide sequence ID" value="NZ_JACVVX010000007.1"/>
</dbReference>
<evidence type="ECO:0000256" key="3">
    <source>
        <dbReference type="ARBA" id="ARBA00022630"/>
    </source>
</evidence>
<dbReference type="InterPro" id="IPR046373">
    <property type="entry name" value="Acyl-CoA_Oxase/DH_mid-dom_sf"/>
</dbReference>
<dbReference type="Pfam" id="PF02771">
    <property type="entry name" value="Acyl-CoA_dh_N"/>
    <property type="match status" value="1"/>
</dbReference>
<evidence type="ECO:0000256" key="1">
    <source>
        <dbReference type="ARBA" id="ARBA00001974"/>
    </source>
</evidence>
<evidence type="ECO:0000313" key="10">
    <source>
        <dbReference type="EMBL" id="MBD0416724.1"/>
    </source>
</evidence>
<evidence type="ECO:0000256" key="6">
    <source>
        <dbReference type="RuleBase" id="RU362125"/>
    </source>
</evidence>
<feature type="domain" description="Acyl-CoA oxidase/dehydrogenase middle" evidence="8">
    <location>
        <begin position="126"/>
        <end position="220"/>
    </location>
</feature>
<dbReference type="Pfam" id="PF02770">
    <property type="entry name" value="Acyl-CoA_dh_M"/>
    <property type="match status" value="1"/>
</dbReference>
<keyword evidence="5 6" id="KW-0560">Oxidoreductase</keyword>
<dbReference type="AlphaFoldDB" id="A0A8J6TZV6"/>
<dbReference type="PANTHER" id="PTHR43292:SF3">
    <property type="entry name" value="ACYL-COA DEHYDROGENASE FADE29"/>
    <property type="match status" value="1"/>
</dbReference>
<name>A0A8J6TZV6_9HYPH</name>
<comment type="similarity">
    <text evidence="2 6">Belongs to the acyl-CoA dehydrogenase family.</text>
</comment>